<name>A0A5M9L1A2_9PLEO</name>
<accession>A0A5M9L1A2</accession>
<sequence>MAIGGIALTLAVSAAVRQFRKWSLESEQAKQPNRDTYVPPPSQRDAGNDAVAEQLRQVKMLLLVVCLLLAGILYSWSGSKGL</sequence>
<protein>
    <submittedName>
        <fullName evidence="1">Uncharacterized protein</fullName>
    </submittedName>
</protein>
<evidence type="ECO:0000313" key="1">
    <source>
        <dbReference type="EMBL" id="KAF7567373.1"/>
    </source>
</evidence>
<gene>
    <name evidence="1" type="ORF">PtrM4_139640</name>
</gene>
<reference evidence="1" key="1">
    <citation type="journal article" date="2018" name="BMC Genomics">
        <title>Comparative genomics of the wheat fungal pathogen Pyrenophora tritici-repentis reveals chromosomal variations and genome plasticity.</title>
        <authorList>
            <person name="Moolhuijzen P."/>
            <person name="See P.T."/>
            <person name="Hane J.K."/>
            <person name="Shi G."/>
            <person name="Liu Z."/>
            <person name="Oliver R.P."/>
            <person name="Moffat C.S."/>
        </authorList>
    </citation>
    <scope>NUCLEOTIDE SEQUENCE [LARGE SCALE GENOMIC DNA]</scope>
    <source>
        <strain evidence="1">M4</strain>
    </source>
</reference>
<dbReference type="AlphaFoldDB" id="A0A5M9L1A2"/>
<dbReference type="EMBL" id="NQIK02000008">
    <property type="protein sequence ID" value="KAF7567373.1"/>
    <property type="molecule type" value="Genomic_DNA"/>
</dbReference>
<dbReference type="GeneID" id="6345979"/>
<dbReference type="RefSeq" id="XP_065960355.1">
    <property type="nucleotide sequence ID" value="XM_066109433.1"/>
</dbReference>
<proteinExistence type="predicted"/>
<evidence type="ECO:0000313" key="2">
    <source>
        <dbReference type="Proteomes" id="UP000245464"/>
    </source>
</evidence>
<comment type="caution">
    <text evidence="1">The sequence shown here is derived from an EMBL/GenBank/DDBJ whole genome shotgun (WGS) entry which is preliminary data.</text>
</comment>
<dbReference type="Proteomes" id="UP000245464">
    <property type="component" value="Chromosome 8"/>
</dbReference>
<dbReference type="KEGG" id="ptrr:6345979"/>
<organism evidence="1 2">
    <name type="scientific">Pyrenophora tritici-repentis</name>
    <dbReference type="NCBI Taxonomy" id="45151"/>
    <lineage>
        <taxon>Eukaryota</taxon>
        <taxon>Fungi</taxon>
        <taxon>Dikarya</taxon>
        <taxon>Ascomycota</taxon>
        <taxon>Pezizomycotina</taxon>
        <taxon>Dothideomycetes</taxon>
        <taxon>Pleosporomycetidae</taxon>
        <taxon>Pleosporales</taxon>
        <taxon>Pleosporineae</taxon>
        <taxon>Pleosporaceae</taxon>
        <taxon>Pyrenophora</taxon>
    </lineage>
</organism>